<dbReference type="FunFam" id="3.20.20.80:FF:000013">
    <property type="entry name" value="lactase-phlorizin hydrolase"/>
    <property type="match status" value="1"/>
</dbReference>
<feature type="signal peptide" evidence="7">
    <location>
        <begin position="1"/>
        <end position="22"/>
    </location>
</feature>
<evidence type="ECO:0000256" key="2">
    <source>
        <dbReference type="ARBA" id="ARBA00011738"/>
    </source>
</evidence>
<gene>
    <name evidence="8" type="ORF">Zmor_001854</name>
</gene>
<dbReference type="GO" id="GO:0005975">
    <property type="term" value="P:carbohydrate metabolic process"/>
    <property type="evidence" value="ECO:0007669"/>
    <property type="project" value="InterPro"/>
</dbReference>
<evidence type="ECO:0000256" key="5">
    <source>
        <dbReference type="ARBA" id="ARBA00023295"/>
    </source>
</evidence>
<evidence type="ECO:0000256" key="4">
    <source>
        <dbReference type="ARBA" id="ARBA00023180"/>
    </source>
</evidence>
<keyword evidence="5" id="KW-0326">Glycosidase</keyword>
<organism evidence="8 9">
    <name type="scientific">Zophobas morio</name>
    <dbReference type="NCBI Taxonomy" id="2755281"/>
    <lineage>
        <taxon>Eukaryota</taxon>
        <taxon>Metazoa</taxon>
        <taxon>Ecdysozoa</taxon>
        <taxon>Arthropoda</taxon>
        <taxon>Hexapoda</taxon>
        <taxon>Insecta</taxon>
        <taxon>Pterygota</taxon>
        <taxon>Neoptera</taxon>
        <taxon>Endopterygota</taxon>
        <taxon>Coleoptera</taxon>
        <taxon>Polyphaga</taxon>
        <taxon>Cucujiformia</taxon>
        <taxon>Tenebrionidae</taxon>
        <taxon>Zophobas</taxon>
    </lineage>
</organism>
<dbReference type="Gene3D" id="3.20.20.80">
    <property type="entry name" value="Glycosidases"/>
    <property type="match status" value="1"/>
</dbReference>
<dbReference type="PANTHER" id="PTHR10353:SF36">
    <property type="entry name" value="LP05116P"/>
    <property type="match status" value="1"/>
</dbReference>
<evidence type="ECO:0000256" key="7">
    <source>
        <dbReference type="SAM" id="SignalP"/>
    </source>
</evidence>
<comment type="similarity">
    <text evidence="1 6">Belongs to the glycosyl hydrolase 1 family.</text>
</comment>
<dbReference type="PANTHER" id="PTHR10353">
    <property type="entry name" value="GLYCOSYL HYDROLASE"/>
    <property type="match status" value="1"/>
</dbReference>
<dbReference type="InterPro" id="IPR017853">
    <property type="entry name" value="GH"/>
</dbReference>
<dbReference type="GO" id="GO:0008422">
    <property type="term" value="F:beta-glucosidase activity"/>
    <property type="evidence" value="ECO:0007669"/>
    <property type="project" value="TreeGrafter"/>
</dbReference>
<keyword evidence="9" id="KW-1185">Reference proteome</keyword>
<dbReference type="PROSITE" id="PS00653">
    <property type="entry name" value="GLYCOSYL_HYDROL_F1_2"/>
    <property type="match status" value="1"/>
</dbReference>
<evidence type="ECO:0000256" key="6">
    <source>
        <dbReference type="RuleBase" id="RU003690"/>
    </source>
</evidence>
<reference evidence="8" key="1">
    <citation type="journal article" date="2023" name="G3 (Bethesda)">
        <title>Whole genome assemblies of Zophobas morio and Tenebrio molitor.</title>
        <authorList>
            <person name="Kaur S."/>
            <person name="Stinson S.A."/>
            <person name="diCenzo G.C."/>
        </authorList>
    </citation>
    <scope>NUCLEOTIDE SEQUENCE</scope>
    <source>
        <strain evidence="8">QUZm001</strain>
    </source>
</reference>
<sequence length="494" mass="56717">MAYKFLISTLLLVAVVKEATSATNLTFPDYFKFGAATASYQVEGAWDEDDKSENIWDHITHATPTYVDENDNGDIACDSYHKYKEDVAMLKELGVDYYRYSISWSRIVPHGLAGTPINPVGIEYYRNLTQELLDNGIEPLVTIFHWDTPEILQDIGGWPNPELEEHYAYYARTLFEELGDLVKLWLTFNEPKQTCMQGYGDGEKAPGIKASGVADYKCTHVLLKAHAKAYHIYDEEFRATQNGRVGMVIDTEWFEPASGSDQDLEASERALQFTYGWYANPIVNGNYPQVMIDRIDARSEEQGYPESRLPKFTDEELEYIQGTYDFLAVNQYSTSYVEWQEEADINVISYGSDLNVHTWTDDSWESSASDWLKVVPWGIRKVLNWVSKTYKNPEIFITENGYSDAGGLEDDRRINYYTEYLSNILEAVLEDGVNVTRYTAWSLMDNFEWTDGYTVKFGLYSVDFDDPERPRTPKQSAAYYTKVITTRCLVDTCE</sequence>
<dbReference type="Pfam" id="PF00232">
    <property type="entry name" value="Glyco_hydro_1"/>
    <property type="match status" value="1"/>
</dbReference>
<comment type="subunit">
    <text evidence="2">Homodimer.</text>
</comment>
<dbReference type="InterPro" id="IPR001360">
    <property type="entry name" value="Glyco_hydro_1"/>
</dbReference>
<keyword evidence="7" id="KW-0732">Signal</keyword>
<dbReference type="PRINTS" id="PR00131">
    <property type="entry name" value="GLHYDRLASE1"/>
</dbReference>
<keyword evidence="4" id="KW-0325">Glycoprotein</keyword>
<dbReference type="Proteomes" id="UP001168821">
    <property type="component" value="Unassembled WGS sequence"/>
</dbReference>
<comment type="caution">
    <text evidence="8">The sequence shown here is derived from an EMBL/GenBank/DDBJ whole genome shotgun (WGS) entry which is preliminary data.</text>
</comment>
<accession>A0AA38MT15</accession>
<evidence type="ECO:0000256" key="1">
    <source>
        <dbReference type="ARBA" id="ARBA00010838"/>
    </source>
</evidence>
<dbReference type="SUPFAM" id="SSF51445">
    <property type="entry name" value="(Trans)glycosidases"/>
    <property type="match status" value="1"/>
</dbReference>
<evidence type="ECO:0008006" key="10">
    <source>
        <dbReference type="Google" id="ProtNLM"/>
    </source>
</evidence>
<evidence type="ECO:0000256" key="3">
    <source>
        <dbReference type="ARBA" id="ARBA00022801"/>
    </source>
</evidence>
<dbReference type="InterPro" id="IPR033132">
    <property type="entry name" value="GH_1_N_CS"/>
</dbReference>
<protein>
    <recommendedName>
        <fullName evidence="10">Myrosinase 1-like</fullName>
    </recommendedName>
</protein>
<dbReference type="EMBL" id="JALNTZ010000001">
    <property type="protein sequence ID" value="KAJ3666412.1"/>
    <property type="molecule type" value="Genomic_DNA"/>
</dbReference>
<dbReference type="AlphaFoldDB" id="A0AA38MT15"/>
<evidence type="ECO:0000313" key="8">
    <source>
        <dbReference type="EMBL" id="KAJ3666412.1"/>
    </source>
</evidence>
<proteinExistence type="inferred from homology"/>
<feature type="chain" id="PRO_5041438374" description="Myrosinase 1-like" evidence="7">
    <location>
        <begin position="23"/>
        <end position="494"/>
    </location>
</feature>
<name>A0AA38MT15_9CUCU</name>
<keyword evidence="3" id="KW-0378">Hydrolase</keyword>
<evidence type="ECO:0000313" key="9">
    <source>
        <dbReference type="Proteomes" id="UP001168821"/>
    </source>
</evidence>